<dbReference type="HOGENOM" id="CLU_044146_3_1_1"/>
<dbReference type="GeneID" id="25035806"/>
<keyword evidence="2" id="KW-1185">Reference proteome</keyword>
<name>S9WXZ0_SCHCR</name>
<dbReference type="Gene3D" id="3.40.50.1000">
    <property type="entry name" value="HAD superfamily/HAD-like"/>
    <property type="match status" value="1"/>
</dbReference>
<dbReference type="OMA" id="MIAYNGA"/>
<dbReference type="GO" id="GO:0005829">
    <property type="term" value="C:cytosol"/>
    <property type="evidence" value="ECO:0007669"/>
    <property type="project" value="TreeGrafter"/>
</dbReference>
<evidence type="ECO:0000313" key="2">
    <source>
        <dbReference type="Proteomes" id="UP000015464"/>
    </source>
</evidence>
<reference evidence="1 2" key="1">
    <citation type="journal article" date="2011" name="Science">
        <title>Comparative functional genomics of the fission yeasts.</title>
        <authorList>
            <person name="Rhind N."/>
            <person name="Chen Z."/>
            <person name="Yassour M."/>
            <person name="Thompson D.A."/>
            <person name="Haas B.J."/>
            <person name="Habib N."/>
            <person name="Wapinski I."/>
            <person name="Roy S."/>
            <person name="Lin M.F."/>
            <person name="Heiman D.I."/>
            <person name="Young S.K."/>
            <person name="Furuya K."/>
            <person name="Guo Y."/>
            <person name="Pidoux A."/>
            <person name="Chen H.M."/>
            <person name="Robbertse B."/>
            <person name="Goldberg J.M."/>
            <person name="Aoki K."/>
            <person name="Bayne E.H."/>
            <person name="Berlin A.M."/>
            <person name="Desjardins C.A."/>
            <person name="Dobbs E."/>
            <person name="Dukaj L."/>
            <person name="Fan L."/>
            <person name="FitzGerald M.G."/>
            <person name="French C."/>
            <person name="Gujja S."/>
            <person name="Hansen K."/>
            <person name="Keifenheim D."/>
            <person name="Levin J.Z."/>
            <person name="Mosher R.A."/>
            <person name="Mueller C.A."/>
            <person name="Pfiffner J."/>
            <person name="Priest M."/>
            <person name="Russ C."/>
            <person name="Smialowska A."/>
            <person name="Swoboda P."/>
            <person name="Sykes S.M."/>
            <person name="Vaughn M."/>
            <person name="Vengrova S."/>
            <person name="Yoder R."/>
            <person name="Zeng Q."/>
            <person name="Allshire R."/>
            <person name="Baulcombe D."/>
            <person name="Birren B.W."/>
            <person name="Brown W."/>
            <person name="Ekwall K."/>
            <person name="Kellis M."/>
            <person name="Leatherwood J."/>
            <person name="Levin H."/>
            <person name="Margalit H."/>
            <person name="Martienssen R."/>
            <person name="Nieduszynski C.A."/>
            <person name="Spatafora J.W."/>
            <person name="Friedman N."/>
            <person name="Dalgaard J.Z."/>
            <person name="Baumann P."/>
            <person name="Niki H."/>
            <person name="Regev A."/>
            <person name="Nusbaum C."/>
        </authorList>
    </citation>
    <scope>NUCLEOTIDE SEQUENCE [LARGE SCALE GENOMIC DNA]</scope>
    <source>
        <strain evidence="2">OY26 / ATCC MYA-4695 / CBS 11777 / NBRC 106824 / NRRL Y48691</strain>
    </source>
</reference>
<dbReference type="OrthoDB" id="27226at2759"/>
<protein>
    <submittedName>
        <fullName evidence="1">Haloacid dehalogenase-like hydrolase</fullName>
    </submittedName>
</protein>
<organism evidence="1 2">
    <name type="scientific">Schizosaccharomyces cryophilus (strain OY26 / ATCC MYA-4695 / CBS 11777 / NBRC 106824 / NRRL Y48691)</name>
    <name type="common">Fission yeast</name>
    <dbReference type="NCBI Taxonomy" id="653667"/>
    <lineage>
        <taxon>Eukaryota</taxon>
        <taxon>Fungi</taxon>
        <taxon>Dikarya</taxon>
        <taxon>Ascomycota</taxon>
        <taxon>Taphrinomycotina</taxon>
        <taxon>Schizosaccharomycetes</taxon>
        <taxon>Schizosaccharomycetales</taxon>
        <taxon>Schizosaccharomycetaceae</taxon>
        <taxon>Schizosaccharomyces</taxon>
    </lineage>
</organism>
<accession>S9WXZ0</accession>
<proteinExistence type="predicted"/>
<dbReference type="SFLD" id="SFLDG01140">
    <property type="entry name" value="C2.B:_Phosphomannomutase_and_P"/>
    <property type="match status" value="1"/>
</dbReference>
<dbReference type="GO" id="GO:0000287">
    <property type="term" value="F:magnesium ion binding"/>
    <property type="evidence" value="ECO:0007669"/>
    <property type="project" value="TreeGrafter"/>
</dbReference>
<dbReference type="NCBIfam" id="TIGR01484">
    <property type="entry name" value="HAD-SF-IIB"/>
    <property type="match status" value="1"/>
</dbReference>
<dbReference type="PANTHER" id="PTHR10000">
    <property type="entry name" value="PHOSPHOSERINE PHOSPHATASE"/>
    <property type="match status" value="1"/>
</dbReference>
<dbReference type="SFLD" id="SFLDS00003">
    <property type="entry name" value="Haloacid_Dehalogenase"/>
    <property type="match status" value="1"/>
</dbReference>
<evidence type="ECO:0000313" key="1">
    <source>
        <dbReference type="EMBL" id="EPY49592.1"/>
    </source>
</evidence>
<dbReference type="PANTHER" id="PTHR10000:SF8">
    <property type="entry name" value="HAD SUPERFAMILY HYDROLASE-LIKE, TYPE 3"/>
    <property type="match status" value="1"/>
</dbReference>
<dbReference type="Gene3D" id="3.30.1240.10">
    <property type="match status" value="1"/>
</dbReference>
<dbReference type="STRING" id="653667.S9WXZ0"/>
<dbReference type="SUPFAM" id="SSF56784">
    <property type="entry name" value="HAD-like"/>
    <property type="match status" value="1"/>
</dbReference>
<gene>
    <name evidence="1" type="ORF">SPOG_01477</name>
</gene>
<dbReference type="RefSeq" id="XP_013025619.1">
    <property type="nucleotide sequence ID" value="XM_013170165.1"/>
</dbReference>
<dbReference type="InterPro" id="IPR000150">
    <property type="entry name" value="Cof"/>
</dbReference>
<dbReference type="GO" id="GO:0016791">
    <property type="term" value="F:phosphatase activity"/>
    <property type="evidence" value="ECO:0007669"/>
    <property type="project" value="UniProtKB-ARBA"/>
</dbReference>
<sequence length="295" mass="33344">MESESEWNLPNADQIKLIACDVDGTLLDANNKFHKRNHRALQYLRKRYPELPIVLATGRQRSSVNSIREPLELDVFPCIHLNGCVIYNKGEILSQVGLSKELVYSIFSDVKEYETTAILLYDHNKVYLLKNDFESGSIKFAQDAGEDIDLAKPVDTILEQVISNKLPVTKLAIYERNPERFNEIRMQLLKDNQKEYTLTQSMSFVLEVIPSSVNKATGLTNILTKVYPNIHPNEVLSFGDAQNDACMFDITGYSVAICNGMPAAIKAAKYISRLPNHEGAVGEVLERIYRIPPNH</sequence>
<dbReference type="eggNOG" id="ENOG502QUN8">
    <property type="taxonomic scope" value="Eukaryota"/>
</dbReference>
<dbReference type="Proteomes" id="UP000015464">
    <property type="component" value="Unassembled WGS sequence"/>
</dbReference>
<dbReference type="InterPro" id="IPR006379">
    <property type="entry name" value="HAD-SF_hydro_IIB"/>
</dbReference>
<dbReference type="AlphaFoldDB" id="S9WXZ0"/>
<dbReference type="InterPro" id="IPR036412">
    <property type="entry name" value="HAD-like_sf"/>
</dbReference>
<dbReference type="NCBIfam" id="TIGR00099">
    <property type="entry name" value="Cof-subfamily"/>
    <property type="match status" value="1"/>
</dbReference>
<dbReference type="Pfam" id="PF08282">
    <property type="entry name" value="Hydrolase_3"/>
    <property type="match status" value="1"/>
</dbReference>
<dbReference type="InterPro" id="IPR023214">
    <property type="entry name" value="HAD_sf"/>
</dbReference>
<dbReference type="EMBL" id="KE546995">
    <property type="protein sequence ID" value="EPY49592.1"/>
    <property type="molecule type" value="Genomic_DNA"/>
</dbReference>